<evidence type="ECO:0000313" key="7">
    <source>
        <dbReference type="EMBL" id="MQL92949.1"/>
    </source>
</evidence>
<dbReference type="GO" id="GO:0032259">
    <property type="term" value="P:methylation"/>
    <property type="evidence" value="ECO:0007669"/>
    <property type="project" value="UniProtKB-KW"/>
</dbReference>
<dbReference type="Pfam" id="PF06325">
    <property type="entry name" value="PrmA"/>
    <property type="match status" value="1"/>
</dbReference>
<organism evidence="7 8">
    <name type="scientific">Colocasia esculenta</name>
    <name type="common">Wild taro</name>
    <name type="synonym">Arum esculentum</name>
    <dbReference type="NCBI Taxonomy" id="4460"/>
    <lineage>
        <taxon>Eukaryota</taxon>
        <taxon>Viridiplantae</taxon>
        <taxon>Streptophyta</taxon>
        <taxon>Embryophyta</taxon>
        <taxon>Tracheophyta</taxon>
        <taxon>Spermatophyta</taxon>
        <taxon>Magnoliopsida</taxon>
        <taxon>Liliopsida</taxon>
        <taxon>Araceae</taxon>
        <taxon>Aroideae</taxon>
        <taxon>Colocasieae</taxon>
        <taxon>Colocasia</taxon>
    </lineage>
</organism>
<dbReference type="Gene3D" id="3.40.50.150">
    <property type="entry name" value="Vaccinia Virus protein VP39"/>
    <property type="match status" value="1"/>
</dbReference>
<dbReference type="GO" id="GO:0005739">
    <property type="term" value="C:mitochondrion"/>
    <property type="evidence" value="ECO:0007669"/>
    <property type="project" value="TreeGrafter"/>
</dbReference>
<proteinExistence type="inferred from homology"/>
<evidence type="ECO:0000256" key="1">
    <source>
        <dbReference type="ARBA" id="ARBA00022603"/>
    </source>
</evidence>
<dbReference type="InterPro" id="IPR029063">
    <property type="entry name" value="SAM-dependent_MTases_sf"/>
</dbReference>
<feature type="region of interest" description="Disordered" evidence="6">
    <location>
        <begin position="1"/>
        <end position="23"/>
    </location>
</feature>
<evidence type="ECO:0000256" key="6">
    <source>
        <dbReference type="SAM" id="MobiDB-lite"/>
    </source>
</evidence>
<gene>
    <name evidence="7" type="ORF">Taro_025584</name>
</gene>
<dbReference type="OrthoDB" id="419617at2759"/>
<dbReference type="AlphaFoldDB" id="A0A843VNR0"/>
<dbReference type="GO" id="GO:0016279">
    <property type="term" value="F:protein-lysine N-methyltransferase activity"/>
    <property type="evidence" value="ECO:0007669"/>
    <property type="project" value="TreeGrafter"/>
</dbReference>
<dbReference type="InterPro" id="IPR050078">
    <property type="entry name" value="Ribosomal_L11_MeTrfase_PrmA"/>
</dbReference>
<keyword evidence="2" id="KW-0808">Transferase</keyword>
<evidence type="ECO:0000256" key="2">
    <source>
        <dbReference type="ARBA" id="ARBA00022679"/>
    </source>
</evidence>
<dbReference type="SUPFAM" id="SSF53335">
    <property type="entry name" value="S-adenosyl-L-methionine-dependent methyltransferases"/>
    <property type="match status" value="1"/>
</dbReference>
<dbReference type="CDD" id="cd02440">
    <property type="entry name" value="AdoMet_MTases"/>
    <property type="match status" value="1"/>
</dbReference>
<evidence type="ECO:0000256" key="4">
    <source>
        <dbReference type="ARBA" id="ARBA00041867"/>
    </source>
</evidence>
<dbReference type="EMBL" id="NMUH01001502">
    <property type="protein sequence ID" value="MQL92949.1"/>
    <property type="molecule type" value="Genomic_DNA"/>
</dbReference>
<reference evidence="7" key="1">
    <citation type="submission" date="2017-07" db="EMBL/GenBank/DDBJ databases">
        <title>Taro Niue Genome Assembly and Annotation.</title>
        <authorList>
            <person name="Atibalentja N."/>
            <person name="Keating K."/>
            <person name="Fields C.J."/>
        </authorList>
    </citation>
    <scope>NUCLEOTIDE SEQUENCE</scope>
    <source>
        <strain evidence="7">Niue_2</strain>
        <tissue evidence="7">Leaf</tissue>
    </source>
</reference>
<comment type="caution">
    <text evidence="7">The sequence shown here is derived from an EMBL/GenBank/DDBJ whole genome shotgun (WGS) entry which is preliminary data.</text>
</comment>
<comment type="similarity">
    <text evidence="3">Belongs to the methyltransferase superfamily. ETFBKMT family.</text>
</comment>
<keyword evidence="8" id="KW-1185">Reference proteome</keyword>
<name>A0A843VNR0_COLES</name>
<evidence type="ECO:0000256" key="5">
    <source>
        <dbReference type="ARBA" id="ARBA00042266"/>
    </source>
</evidence>
<evidence type="ECO:0000313" key="8">
    <source>
        <dbReference type="Proteomes" id="UP000652761"/>
    </source>
</evidence>
<accession>A0A843VNR0</accession>
<dbReference type="PANTHER" id="PTHR43648">
    <property type="entry name" value="ELECTRON TRANSFER FLAVOPROTEIN BETA SUBUNIT LYSINE METHYLTRANSFERASE"/>
    <property type="match status" value="1"/>
</dbReference>
<evidence type="ECO:0000256" key="3">
    <source>
        <dbReference type="ARBA" id="ARBA00037932"/>
    </source>
</evidence>
<dbReference type="PANTHER" id="PTHR43648:SF1">
    <property type="entry name" value="ELECTRON TRANSFER FLAVOPROTEIN BETA SUBUNIT LYSINE METHYLTRANSFERASE"/>
    <property type="match status" value="1"/>
</dbReference>
<sequence>MRQTLPGIPWRGAKSSSKGDTPWPFIGKWGGVEDRKTRRRASSGCPPPPVQGSLLHFWYYAGWSLIMGAALSVGIDIDPQALSAAQQNISLNEIDPVKMQLYLAPGKELIAYQPHNRELDARKEKFDIIIANILLNPLLELAEELISYGKPGAIVGVSGVISEQIPEVVERYSEYLESICISEMDGWACLSGTKRRNL</sequence>
<protein>
    <recommendedName>
        <fullName evidence="5">ETFB lysine methyltransferase</fullName>
    </recommendedName>
    <alternativeName>
        <fullName evidence="4">Protein N-lysine methyltransferase METTL20</fullName>
    </alternativeName>
</protein>
<keyword evidence="1" id="KW-0489">Methyltransferase</keyword>
<dbReference type="Proteomes" id="UP000652761">
    <property type="component" value="Unassembled WGS sequence"/>
</dbReference>